<sequence length="135" mass="14738">MLGSLDVLYSVLIHKLIAVYEEQEAQQRRAMSPGNGTRSSLNGQSSPEPYDSELACFQPIQGGEIEVNSSALKSSTPLLVRSSSDSALGTPQMEDVNGRAMVYSPLYVDLFVCVCEKKVLLFGFAMCLLCLLVHF</sequence>
<dbReference type="PANTHER" id="PTHR16484">
    <property type="entry name" value="PARTITIONING DEFECTIVE 3 RELATED"/>
    <property type="match status" value="1"/>
</dbReference>
<comment type="caution">
    <text evidence="2">The sequence shown here is derived from an EMBL/GenBank/DDBJ whole genome shotgun (WGS) entry which is preliminary data.</text>
</comment>
<proteinExistence type="predicted"/>
<name>A0ABR3MU23_9TELE</name>
<keyword evidence="3" id="KW-1185">Reference proteome</keyword>
<gene>
    <name evidence="2" type="ORF">QQF64_033487</name>
</gene>
<dbReference type="InterPro" id="IPR052213">
    <property type="entry name" value="PAR3"/>
</dbReference>
<evidence type="ECO:0000313" key="3">
    <source>
        <dbReference type="Proteomes" id="UP001558613"/>
    </source>
</evidence>
<reference evidence="2 3" key="1">
    <citation type="submission" date="2023-09" db="EMBL/GenBank/DDBJ databases">
        <authorList>
            <person name="Wang M."/>
        </authorList>
    </citation>
    <scope>NUCLEOTIDE SEQUENCE [LARGE SCALE GENOMIC DNA]</scope>
    <source>
        <strain evidence="2">GT-2023</strain>
        <tissue evidence="2">Liver</tissue>
    </source>
</reference>
<feature type="non-terminal residue" evidence="2">
    <location>
        <position position="135"/>
    </location>
</feature>
<organism evidence="2 3">
    <name type="scientific">Cirrhinus molitorella</name>
    <name type="common">mud carp</name>
    <dbReference type="NCBI Taxonomy" id="172907"/>
    <lineage>
        <taxon>Eukaryota</taxon>
        <taxon>Metazoa</taxon>
        <taxon>Chordata</taxon>
        <taxon>Craniata</taxon>
        <taxon>Vertebrata</taxon>
        <taxon>Euteleostomi</taxon>
        <taxon>Actinopterygii</taxon>
        <taxon>Neopterygii</taxon>
        <taxon>Teleostei</taxon>
        <taxon>Ostariophysi</taxon>
        <taxon>Cypriniformes</taxon>
        <taxon>Cyprinidae</taxon>
        <taxon>Labeoninae</taxon>
        <taxon>Labeonini</taxon>
        <taxon>Cirrhinus</taxon>
    </lineage>
</organism>
<dbReference type="EMBL" id="JAYMGO010000009">
    <property type="protein sequence ID" value="KAL1268124.1"/>
    <property type="molecule type" value="Genomic_DNA"/>
</dbReference>
<feature type="compositionally biased region" description="Polar residues" evidence="1">
    <location>
        <begin position="34"/>
        <end position="47"/>
    </location>
</feature>
<evidence type="ECO:0000256" key="1">
    <source>
        <dbReference type="SAM" id="MobiDB-lite"/>
    </source>
</evidence>
<feature type="region of interest" description="Disordered" evidence="1">
    <location>
        <begin position="28"/>
        <end position="49"/>
    </location>
</feature>
<dbReference type="PANTHER" id="PTHR16484:SF4">
    <property type="entry name" value="PARTITIONING DEFECTIVE 3 HOMOLOG B"/>
    <property type="match status" value="1"/>
</dbReference>
<accession>A0ABR3MU23</accession>
<protein>
    <submittedName>
        <fullName evidence="2">Uncharacterized protein</fullName>
    </submittedName>
</protein>
<evidence type="ECO:0000313" key="2">
    <source>
        <dbReference type="EMBL" id="KAL1268124.1"/>
    </source>
</evidence>
<dbReference type="Proteomes" id="UP001558613">
    <property type="component" value="Unassembled WGS sequence"/>
</dbReference>